<keyword evidence="12" id="KW-1185">Reference proteome</keyword>
<dbReference type="GO" id="GO:0034454">
    <property type="term" value="P:microtubule anchoring at centrosome"/>
    <property type="evidence" value="ECO:0007669"/>
    <property type="project" value="TreeGrafter"/>
</dbReference>
<evidence type="ECO:0000313" key="11">
    <source>
        <dbReference type="EMBL" id="KAG8449232.1"/>
    </source>
</evidence>
<reference evidence="11" key="1">
    <citation type="thesis" date="2020" institute="ProQuest LLC" country="789 East Eisenhower Parkway, Ann Arbor, MI, USA">
        <title>Comparative Genomics and Chromosome Evolution.</title>
        <authorList>
            <person name="Mudd A.B."/>
        </authorList>
    </citation>
    <scope>NUCLEOTIDE SEQUENCE</scope>
    <source>
        <strain evidence="11">Female2</strain>
        <tissue evidence="11">Blood</tissue>
    </source>
</reference>
<proteinExistence type="predicted"/>
<evidence type="ECO:0000256" key="3">
    <source>
        <dbReference type="ARBA" id="ARBA00022553"/>
    </source>
</evidence>
<dbReference type="GO" id="GO:0000242">
    <property type="term" value="C:pericentriolar material"/>
    <property type="evidence" value="ECO:0007669"/>
    <property type="project" value="TreeGrafter"/>
</dbReference>
<feature type="coiled-coil region" evidence="8">
    <location>
        <begin position="608"/>
        <end position="761"/>
    </location>
</feature>
<dbReference type="GO" id="GO:0097539">
    <property type="term" value="C:ciliary transition fiber"/>
    <property type="evidence" value="ECO:0007669"/>
    <property type="project" value="TreeGrafter"/>
</dbReference>
<keyword evidence="4" id="KW-0493">Microtubule</keyword>
<evidence type="ECO:0000256" key="1">
    <source>
        <dbReference type="ARBA" id="ARBA00004300"/>
    </source>
</evidence>
<feature type="coiled-coil region" evidence="8">
    <location>
        <begin position="369"/>
        <end position="564"/>
    </location>
</feature>
<comment type="subcellular location">
    <subcellularLocation>
        <location evidence="1">Cytoplasm</location>
        <location evidence="1">Cytoskeleton</location>
        <location evidence="1">Microtubule organizing center</location>
        <location evidence="1">Centrosome</location>
    </subcellularLocation>
</comment>
<protein>
    <recommendedName>
        <fullName evidence="10">EF-hand domain-containing protein</fullName>
    </recommendedName>
</protein>
<dbReference type="OrthoDB" id="5799458at2759"/>
<evidence type="ECO:0000256" key="4">
    <source>
        <dbReference type="ARBA" id="ARBA00022701"/>
    </source>
</evidence>
<gene>
    <name evidence="11" type="ORF">GDO86_016051</name>
</gene>
<feature type="coiled-coil region" evidence="8">
    <location>
        <begin position="984"/>
        <end position="1011"/>
    </location>
</feature>
<dbReference type="GO" id="GO:0005814">
    <property type="term" value="C:centriole"/>
    <property type="evidence" value="ECO:0007669"/>
    <property type="project" value="TreeGrafter"/>
</dbReference>
<dbReference type="InterPro" id="IPR011992">
    <property type="entry name" value="EF-hand-dom_pair"/>
</dbReference>
<feature type="coiled-coil region" evidence="8">
    <location>
        <begin position="796"/>
        <end position="898"/>
    </location>
</feature>
<dbReference type="FunFam" id="1.10.238.10:FF:000094">
    <property type="entry name" value="ninein isoform X7"/>
    <property type="match status" value="1"/>
</dbReference>
<dbReference type="PROSITE" id="PS50222">
    <property type="entry name" value="EF_HAND_2"/>
    <property type="match status" value="1"/>
</dbReference>
<name>A0A8T2JXY9_9PIPI</name>
<sequence length="1329" mass="154550">MDEAEQDQYEARLKELFDSFDATGTGSLGQEELTDLCHVLQLGEVAPSLQHALLQDSLLGRVHFDQFKEALILILSTTLSNDDGFQEPGSPPEAQPKYIKDGKRYGRRSIPELQDSLEEFDIDTVIDPEDGETRSTQVSSRNCGELWRSEDVEEFEAEGQLRFWNPEDISASQNVCPPDQDWVEEKLQLICEDLGISRDDHLNRKKLISICEQYGLKTLDKEALEDVFQNLDHENTMRLKDFFYEICKNTKPTTPSSSTPYRHLKRHLSVQPYDEIGRRTLTPFNMVGAIGFCLLSKLDDGTGYGSVEDILDLWQEEGLENSQAILQALDFNLEGKINLIELTMTLENELLMTKNEVYQAALVSFRSEIRHLLERADQTAKEREKLRTDLEKNEKLKSQMASEVDDHHAAIERQNEYNLRKLDEEYNEKTTVLKNAMRKEREQIIQQANKQRLELEQELDKAKAEENFLKDRLNLCLKESCRMENELLETSEKLIEYETLANKLQITLDNILREKFGDLDPSCAEFFSQEERLAQVKNDYERQRRELQDRIDELQLELEDYRAQGVRRIGRSLKNSLFEEMDSKNITETDQGIGAEDCPPLNMSIEAEMAIEQMREQHQREVEQLTLELESQAAHYEEHMKDVKSACEKEQTYLKEHFEEKISKAEEQILLLNLQHAALQSEIVKLREEQHKAECEHKREQINREGLLNEQKGQLEEQVAALQLQLTETKQSFLEQRDAVVEQAENAEKATEAKLLELTRTFLGEKQQLEKSFQDQIARLTETHASEIEDIRKTLLENHCDELQRERSENKQLKEETLALKSQISTLEEEEEFANQKIKEHQDACEEMWVNLETVQNEKNALEKVSESLSKQVSELKAKEKQLETENAELGLKNTKNQVDLQDLNRRMMFFLKQRGRKDSAKGLDEWDAEKCQIKEELESYRSKAENSVSELSKIKVRVHILEQDNTLLKQEIETKQMSKSPEFTELKNEISRLLNKNEMLLKEKEILGEELTRCAEKCAKIGHLENKITVMKQEQKCWEQQSQLLKSQLTNSLEKIQSLEENLQSVNLQISCIKSDLRVAQQEKESLKQEVMSLHKQLQTSNAKNQVLEMAMQSSGLQNQQKKMYWDDLEKLMEDEQKLLRQENERLLKEVQNAKFDLAQSREKVRKLESTLISLKQQKHQNQSSMAKALEQEKASLKRECDHLQKELLSANRKISHMSLLERDLGTFKMESDGLRTKQGKFEEPLMEMQHSSPSVTLSHPQSQQQACATVPVEQYLYLQQQLQQSDKRNHQLQAAMENKSSDTNSPQALLPEQRTLHADSYRRIGRL</sequence>
<dbReference type="GO" id="GO:0090222">
    <property type="term" value="P:centrosome-templated microtubule nucleation"/>
    <property type="evidence" value="ECO:0007669"/>
    <property type="project" value="TreeGrafter"/>
</dbReference>
<organism evidence="11 12">
    <name type="scientific">Hymenochirus boettgeri</name>
    <name type="common">Congo dwarf clawed frog</name>
    <dbReference type="NCBI Taxonomy" id="247094"/>
    <lineage>
        <taxon>Eukaryota</taxon>
        <taxon>Metazoa</taxon>
        <taxon>Chordata</taxon>
        <taxon>Craniata</taxon>
        <taxon>Vertebrata</taxon>
        <taxon>Euteleostomi</taxon>
        <taxon>Amphibia</taxon>
        <taxon>Batrachia</taxon>
        <taxon>Anura</taxon>
        <taxon>Pipoidea</taxon>
        <taxon>Pipidae</taxon>
        <taxon>Pipinae</taxon>
        <taxon>Hymenochirus</taxon>
    </lineage>
</organism>
<dbReference type="GO" id="GO:0097431">
    <property type="term" value="C:mitotic spindle pole"/>
    <property type="evidence" value="ECO:0007669"/>
    <property type="project" value="TreeGrafter"/>
</dbReference>
<dbReference type="PANTHER" id="PTHR18905">
    <property type="entry name" value="NINEIN"/>
    <property type="match status" value="1"/>
</dbReference>
<keyword evidence="2" id="KW-0963">Cytoplasm</keyword>
<evidence type="ECO:0000256" key="7">
    <source>
        <dbReference type="ARBA" id="ARBA00023212"/>
    </source>
</evidence>
<dbReference type="EMBL" id="JAACNH010000003">
    <property type="protein sequence ID" value="KAG8449231.1"/>
    <property type="molecule type" value="Genomic_DNA"/>
</dbReference>
<evidence type="ECO:0000256" key="5">
    <source>
        <dbReference type="ARBA" id="ARBA00022737"/>
    </source>
</evidence>
<dbReference type="GO" id="GO:0051642">
    <property type="term" value="P:centrosome localization"/>
    <property type="evidence" value="ECO:0007669"/>
    <property type="project" value="TreeGrafter"/>
</dbReference>
<evidence type="ECO:0000256" key="8">
    <source>
        <dbReference type="SAM" id="Coils"/>
    </source>
</evidence>
<dbReference type="InterPro" id="IPR002048">
    <property type="entry name" value="EF_hand_dom"/>
</dbReference>
<dbReference type="GO" id="GO:0005509">
    <property type="term" value="F:calcium ion binding"/>
    <property type="evidence" value="ECO:0007669"/>
    <property type="project" value="InterPro"/>
</dbReference>
<evidence type="ECO:0000313" key="12">
    <source>
        <dbReference type="Proteomes" id="UP000812440"/>
    </source>
</evidence>
<dbReference type="SUPFAM" id="SSF47473">
    <property type="entry name" value="EF-hand"/>
    <property type="match status" value="1"/>
</dbReference>
<evidence type="ECO:0000256" key="6">
    <source>
        <dbReference type="ARBA" id="ARBA00023054"/>
    </source>
</evidence>
<feature type="region of interest" description="Disordered" evidence="9">
    <location>
        <begin position="1289"/>
        <end position="1311"/>
    </location>
</feature>
<comment type="caution">
    <text evidence="11">The sequence shown here is derived from an EMBL/GenBank/DDBJ whole genome shotgun (WGS) entry which is preliminary data.</text>
</comment>
<dbReference type="PANTHER" id="PTHR18905:SF11">
    <property type="entry name" value="NINEIN"/>
    <property type="match status" value="1"/>
</dbReference>
<feature type="domain" description="EF-hand" evidence="10">
    <location>
        <begin position="8"/>
        <end position="43"/>
    </location>
</feature>
<keyword evidence="3" id="KW-0597">Phosphoprotein</keyword>
<accession>A0A8T2JXY9</accession>
<evidence type="ECO:0000256" key="2">
    <source>
        <dbReference type="ARBA" id="ARBA00022490"/>
    </source>
</evidence>
<dbReference type="Proteomes" id="UP000812440">
    <property type="component" value="Chromosome 8_10"/>
</dbReference>
<evidence type="ECO:0000259" key="10">
    <source>
        <dbReference type="PROSITE" id="PS50222"/>
    </source>
</evidence>
<evidence type="ECO:0000256" key="9">
    <source>
        <dbReference type="SAM" id="MobiDB-lite"/>
    </source>
</evidence>
<keyword evidence="6 8" id="KW-0175">Coiled coil</keyword>
<feature type="region of interest" description="Disordered" evidence="9">
    <location>
        <begin position="82"/>
        <end position="102"/>
    </location>
</feature>
<keyword evidence="5" id="KW-0677">Repeat</keyword>
<dbReference type="EMBL" id="JAACNH010000003">
    <property type="protein sequence ID" value="KAG8449232.1"/>
    <property type="molecule type" value="Genomic_DNA"/>
</dbReference>
<dbReference type="GO" id="GO:0005874">
    <property type="term" value="C:microtubule"/>
    <property type="evidence" value="ECO:0007669"/>
    <property type="project" value="UniProtKB-KW"/>
</dbReference>
<keyword evidence="7" id="KW-0206">Cytoskeleton</keyword>
<feature type="coiled-coil region" evidence="8">
    <location>
        <begin position="1043"/>
        <end position="1215"/>
    </location>
</feature>